<dbReference type="InterPro" id="IPR017802">
    <property type="entry name" value="VWFA-rel_acidobac-type"/>
</dbReference>
<evidence type="ECO:0000256" key="1">
    <source>
        <dbReference type="SAM" id="SignalP"/>
    </source>
</evidence>
<feature type="signal peptide" evidence="1">
    <location>
        <begin position="1"/>
        <end position="24"/>
    </location>
</feature>
<dbReference type="AlphaFoldDB" id="A0A5B9EFK9"/>
<name>A0A5B9EFK9_9BACT</name>
<dbReference type="EMBL" id="CP042806">
    <property type="protein sequence ID" value="QEE30579.1"/>
    <property type="molecule type" value="Genomic_DNA"/>
</dbReference>
<dbReference type="Proteomes" id="UP000321820">
    <property type="component" value="Chromosome"/>
</dbReference>
<dbReference type="NCBIfam" id="TIGR03436">
    <property type="entry name" value="acidobact_VWFA"/>
    <property type="match status" value="1"/>
</dbReference>
<gene>
    <name evidence="3" type="ORF">FTW19_22870</name>
</gene>
<keyword evidence="1" id="KW-0732">Signal</keyword>
<protein>
    <submittedName>
        <fullName evidence="3">VWA domain-containing protein</fullName>
    </submittedName>
</protein>
<keyword evidence="4" id="KW-1185">Reference proteome</keyword>
<evidence type="ECO:0000313" key="4">
    <source>
        <dbReference type="Proteomes" id="UP000321820"/>
    </source>
</evidence>
<dbReference type="PROSITE" id="PS50234">
    <property type="entry name" value="VWFA"/>
    <property type="match status" value="1"/>
</dbReference>
<dbReference type="Gene3D" id="3.40.50.410">
    <property type="entry name" value="von Willebrand factor, type A domain"/>
    <property type="match status" value="1"/>
</dbReference>
<feature type="domain" description="VWFA" evidence="2">
    <location>
        <begin position="92"/>
        <end position="275"/>
    </location>
</feature>
<dbReference type="SMART" id="SM00327">
    <property type="entry name" value="VWA"/>
    <property type="match status" value="1"/>
</dbReference>
<accession>A0A5B9EFK9</accession>
<dbReference type="SUPFAM" id="SSF53300">
    <property type="entry name" value="vWA-like"/>
    <property type="match status" value="1"/>
</dbReference>
<dbReference type="KEGG" id="talb:FTW19_22870"/>
<evidence type="ECO:0000259" key="2">
    <source>
        <dbReference type="PROSITE" id="PS50234"/>
    </source>
</evidence>
<dbReference type="OrthoDB" id="115623at2"/>
<sequence>MRSCSLTWSIAAYVLLLCTWHTCAQTAPSEDRSQNPYTLKVSVDEVVLTFHVLDSHGLPVNDLKGNEVRLLDNGSLPRRIVSFDSVVNRPIRAAILIDTSGSMQQALPVSKRIAQRFAERIFRQGSDQAIAIDFAYAANTASQWTGDPSSLSQTIQNVHLGAMSSLRGTAIFSAIFRACAYDLKNADPSATGNFILLFSDGEDNAGLTSLESALRACQHSNTVIYAFRVRSSVSPDSTGPKTLADLAANTGGRVFQADETPDAIWNDLKMIESAMRNQYRLIYTPANLKHDGAFHAIELQMPDRVDRVEVRSGYFASR</sequence>
<dbReference type="Pfam" id="PF00092">
    <property type="entry name" value="VWA"/>
    <property type="match status" value="1"/>
</dbReference>
<evidence type="ECO:0000313" key="3">
    <source>
        <dbReference type="EMBL" id="QEE30579.1"/>
    </source>
</evidence>
<feature type="chain" id="PRO_5023096866" evidence="1">
    <location>
        <begin position="25"/>
        <end position="318"/>
    </location>
</feature>
<reference evidence="3 4" key="1">
    <citation type="submission" date="2019-08" db="EMBL/GenBank/DDBJ databases">
        <title>Complete genome sequence of Terriglobus albidus strain ORNL.</title>
        <authorList>
            <person name="Podar M."/>
        </authorList>
    </citation>
    <scope>NUCLEOTIDE SEQUENCE [LARGE SCALE GENOMIC DNA]</scope>
    <source>
        <strain evidence="3 4">ORNL</strain>
    </source>
</reference>
<proteinExistence type="predicted"/>
<dbReference type="InterPro" id="IPR036465">
    <property type="entry name" value="vWFA_dom_sf"/>
</dbReference>
<dbReference type="InterPro" id="IPR002035">
    <property type="entry name" value="VWF_A"/>
</dbReference>
<organism evidence="3 4">
    <name type="scientific">Terriglobus albidus</name>
    <dbReference type="NCBI Taxonomy" id="1592106"/>
    <lineage>
        <taxon>Bacteria</taxon>
        <taxon>Pseudomonadati</taxon>
        <taxon>Acidobacteriota</taxon>
        <taxon>Terriglobia</taxon>
        <taxon>Terriglobales</taxon>
        <taxon>Acidobacteriaceae</taxon>
        <taxon>Terriglobus</taxon>
    </lineage>
</organism>